<dbReference type="RefSeq" id="XP_072853078.1">
    <property type="nucleotide sequence ID" value="XM_072996977.1"/>
</dbReference>
<dbReference type="Pfam" id="PF13837">
    <property type="entry name" value="Myb_DNA-bind_4"/>
    <property type="match status" value="1"/>
</dbReference>
<sequence>MAGSDDLLKNLQNNLHRLNNLRSKFLAPTKHPLSAAAKSLLCDQQQLPGENMNIQPFAPRKNIRHRNPYWPDEEIRTFIEIWGDDQVQASLATNFRNEAQYEWISDRMREYGYDRDMKQCRLRAKELRRGYKAIVCGNNSSVSGQRALPFYDSLNSFLCMHKGLVVSKVSLSIDRRNREAQKLGLEQEKNEKLSVVLVSDDDEASIPEPTDDSNGYFQDTQMDSDPVNAHSPSDEWEQHGEYGILAGDVASPSFSNARGESHSVHLGPSSSFPRASLADVDRVSNHWNRKQRKQTEAASDLVDAISQVGDRLINALSDLHSKHRETAEVAQTRENNARKEEFAILASHVDQATKNVDKLITVMETSTRQIADAMDRQTAALENLARLFASRAPALSVPLDSQGQPMCSSPGPSVPPPPSPPAGLHNALNTLVAGDTGDPKGPTLPASCEAEECQPEVKKIKMED</sequence>
<feature type="region of interest" description="Disordered" evidence="1">
    <location>
        <begin position="399"/>
        <end position="464"/>
    </location>
</feature>
<dbReference type="RefSeq" id="XP_072853077.1">
    <property type="nucleotide sequence ID" value="XM_072996976.1"/>
</dbReference>
<protein>
    <recommendedName>
        <fullName evidence="2">Myb/SANT-like DNA-binding domain-containing protein</fullName>
    </recommendedName>
</protein>
<dbReference type="PANTHER" id="PTHR47595">
    <property type="entry name" value="HEAT SHOCK 70 KDA PROTEIN 14"/>
    <property type="match status" value="1"/>
</dbReference>
<feature type="compositionally biased region" description="Polar residues" evidence="1">
    <location>
        <begin position="212"/>
        <end position="223"/>
    </location>
</feature>
<evidence type="ECO:0000313" key="5">
    <source>
        <dbReference type="RefSeq" id="XP_020656804.2"/>
    </source>
</evidence>
<feature type="compositionally biased region" description="Pro residues" evidence="1">
    <location>
        <begin position="412"/>
        <end position="421"/>
    </location>
</feature>
<dbReference type="RefSeq" id="XP_020656801.2">
    <property type="nucleotide sequence ID" value="XM_020801142.2"/>
</dbReference>
<dbReference type="RefSeq" id="XP_072853076.1">
    <property type="nucleotide sequence ID" value="XM_072996975.1"/>
</dbReference>
<accession>A0A6J0UCB8</accession>
<dbReference type="Gene3D" id="1.10.10.60">
    <property type="entry name" value="Homeodomain-like"/>
    <property type="match status" value="1"/>
</dbReference>
<dbReference type="KEGG" id="pvt:110083035"/>
<gene>
    <name evidence="4 5 6 7 8 9" type="primary">LOC110083035</name>
</gene>
<evidence type="ECO:0000313" key="3">
    <source>
        <dbReference type="Proteomes" id="UP001652642"/>
    </source>
</evidence>
<evidence type="ECO:0000313" key="6">
    <source>
        <dbReference type="RefSeq" id="XP_020656805.2"/>
    </source>
</evidence>
<name>A0A6J0UCB8_9SAUR</name>
<proteinExistence type="predicted"/>
<dbReference type="OrthoDB" id="691673at2759"/>
<feature type="domain" description="Myb/SANT-like DNA-binding" evidence="2">
    <location>
        <begin position="68"/>
        <end position="156"/>
    </location>
</feature>
<dbReference type="PANTHER" id="PTHR47595:SF1">
    <property type="entry name" value="MYB_SANT-LIKE DNA-BINDING DOMAIN-CONTAINING PROTEIN"/>
    <property type="match status" value="1"/>
</dbReference>
<evidence type="ECO:0000259" key="2">
    <source>
        <dbReference type="Pfam" id="PF13837"/>
    </source>
</evidence>
<organism evidence="3 6">
    <name type="scientific">Pogona vitticeps</name>
    <name type="common">central bearded dragon</name>
    <dbReference type="NCBI Taxonomy" id="103695"/>
    <lineage>
        <taxon>Eukaryota</taxon>
        <taxon>Metazoa</taxon>
        <taxon>Chordata</taxon>
        <taxon>Craniata</taxon>
        <taxon>Vertebrata</taxon>
        <taxon>Euteleostomi</taxon>
        <taxon>Lepidosauria</taxon>
        <taxon>Squamata</taxon>
        <taxon>Bifurcata</taxon>
        <taxon>Unidentata</taxon>
        <taxon>Episquamata</taxon>
        <taxon>Toxicofera</taxon>
        <taxon>Iguania</taxon>
        <taxon>Acrodonta</taxon>
        <taxon>Agamidae</taxon>
        <taxon>Amphibolurinae</taxon>
        <taxon>Pogona</taxon>
    </lineage>
</organism>
<keyword evidence="3" id="KW-1185">Reference proteome</keyword>
<evidence type="ECO:0000313" key="7">
    <source>
        <dbReference type="RefSeq" id="XP_072853076.1"/>
    </source>
</evidence>
<feature type="region of interest" description="Disordered" evidence="1">
    <location>
        <begin position="201"/>
        <end position="237"/>
    </location>
</feature>
<evidence type="ECO:0000256" key="1">
    <source>
        <dbReference type="SAM" id="MobiDB-lite"/>
    </source>
</evidence>
<dbReference type="GeneID" id="110083035"/>
<dbReference type="InterPro" id="IPR044822">
    <property type="entry name" value="Myb_DNA-bind_4"/>
</dbReference>
<evidence type="ECO:0000313" key="8">
    <source>
        <dbReference type="RefSeq" id="XP_072853077.1"/>
    </source>
</evidence>
<dbReference type="AlphaFoldDB" id="A0A6J0UCB8"/>
<evidence type="ECO:0000313" key="4">
    <source>
        <dbReference type="RefSeq" id="XP_020656801.2"/>
    </source>
</evidence>
<feature type="compositionally biased region" description="Acidic residues" evidence="1">
    <location>
        <begin position="201"/>
        <end position="211"/>
    </location>
</feature>
<reference evidence="4 5" key="1">
    <citation type="submission" date="2025-05" db="UniProtKB">
        <authorList>
            <consortium name="RefSeq"/>
        </authorList>
    </citation>
    <scope>IDENTIFICATION</scope>
</reference>
<dbReference type="RefSeq" id="XP_020656805.2">
    <property type="nucleotide sequence ID" value="XM_020801146.2"/>
</dbReference>
<evidence type="ECO:0000313" key="9">
    <source>
        <dbReference type="RefSeq" id="XP_072853078.1"/>
    </source>
</evidence>
<dbReference type="Proteomes" id="UP001652642">
    <property type="component" value="Chromosome 4"/>
</dbReference>
<dbReference type="RefSeq" id="XP_020656804.2">
    <property type="nucleotide sequence ID" value="XM_020801145.2"/>
</dbReference>
<feature type="compositionally biased region" description="Basic and acidic residues" evidence="1">
    <location>
        <begin position="455"/>
        <end position="464"/>
    </location>
</feature>